<evidence type="ECO:0000256" key="6">
    <source>
        <dbReference type="ARBA" id="ARBA00023242"/>
    </source>
</evidence>
<keyword evidence="12" id="KW-1185">Reference proteome</keyword>
<dbReference type="SMART" id="SM01249">
    <property type="entry name" value="KASH"/>
    <property type="match status" value="1"/>
</dbReference>
<dbReference type="GO" id="GO:0005737">
    <property type="term" value="C:cytoplasm"/>
    <property type="evidence" value="ECO:0007669"/>
    <property type="project" value="TreeGrafter"/>
</dbReference>
<organism evidence="11 12">
    <name type="scientific">Ameiurus melas</name>
    <name type="common">Black bullhead</name>
    <name type="synonym">Silurus melas</name>
    <dbReference type="NCBI Taxonomy" id="219545"/>
    <lineage>
        <taxon>Eukaryota</taxon>
        <taxon>Metazoa</taxon>
        <taxon>Chordata</taxon>
        <taxon>Craniata</taxon>
        <taxon>Vertebrata</taxon>
        <taxon>Euteleostomi</taxon>
        <taxon>Actinopterygii</taxon>
        <taxon>Neopterygii</taxon>
        <taxon>Teleostei</taxon>
        <taxon>Ostariophysi</taxon>
        <taxon>Siluriformes</taxon>
        <taxon>Ictaluridae</taxon>
        <taxon>Ameiurus</taxon>
    </lineage>
</organism>
<dbReference type="AlphaFoldDB" id="A0A7J6ALR5"/>
<reference evidence="11 12" key="1">
    <citation type="submission" date="2020-02" db="EMBL/GenBank/DDBJ databases">
        <title>A chromosome-scale genome assembly of the black bullhead catfish (Ameiurus melas).</title>
        <authorList>
            <person name="Wen M."/>
            <person name="Zham M."/>
            <person name="Cabau C."/>
            <person name="Klopp C."/>
            <person name="Donnadieu C."/>
            <person name="Roques C."/>
            <person name="Bouchez O."/>
            <person name="Lampietro C."/>
            <person name="Jouanno E."/>
            <person name="Herpin A."/>
            <person name="Louis A."/>
            <person name="Berthelot C."/>
            <person name="Parey E."/>
            <person name="Roest-Crollius H."/>
            <person name="Braasch I."/>
            <person name="Postlethwait J."/>
            <person name="Robinson-Rechavi M."/>
            <person name="Echchiki A."/>
            <person name="Begum T."/>
            <person name="Montfort J."/>
            <person name="Schartl M."/>
            <person name="Bobe J."/>
            <person name="Guiguen Y."/>
        </authorList>
    </citation>
    <scope>NUCLEOTIDE SEQUENCE [LARGE SCALE GENOMIC DNA]</scope>
    <source>
        <strain evidence="11">M_S1</strain>
        <tissue evidence="11">Blood</tissue>
    </source>
</reference>
<evidence type="ECO:0000256" key="7">
    <source>
        <dbReference type="ARBA" id="ARBA00046312"/>
    </source>
</evidence>
<dbReference type="GO" id="GO:0007097">
    <property type="term" value="P:nuclear migration"/>
    <property type="evidence" value="ECO:0007669"/>
    <property type="project" value="TreeGrafter"/>
</dbReference>
<feature type="domain" description="KASH" evidence="10">
    <location>
        <begin position="82"/>
        <end position="140"/>
    </location>
</feature>
<comment type="similarity">
    <text evidence="1">Belongs to the nesprin family.</text>
</comment>
<dbReference type="PANTHER" id="PTHR47535:SF9">
    <property type="entry name" value="CALPONIN-HOMOLOGY (CH) DOMAIN-CONTAINING PROTEIN"/>
    <property type="match status" value="1"/>
</dbReference>
<evidence type="ECO:0000313" key="11">
    <source>
        <dbReference type="EMBL" id="KAF4083660.1"/>
    </source>
</evidence>
<evidence type="ECO:0000256" key="5">
    <source>
        <dbReference type="ARBA" id="ARBA00023136"/>
    </source>
</evidence>
<evidence type="ECO:0000256" key="1">
    <source>
        <dbReference type="ARBA" id="ARBA00008619"/>
    </source>
</evidence>
<dbReference type="Pfam" id="PF25804">
    <property type="entry name" value="SYNE3"/>
    <property type="match status" value="1"/>
</dbReference>
<evidence type="ECO:0000256" key="4">
    <source>
        <dbReference type="ARBA" id="ARBA00022989"/>
    </source>
</evidence>
<evidence type="ECO:0000256" key="2">
    <source>
        <dbReference type="ARBA" id="ARBA00022692"/>
    </source>
</evidence>
<dbReference type="Proteomes" id="UP000593565">
    <property type="component" value="Unassembled WGS sequence"/>
</dbReference>
<dbReference type="Pfam" id="PF10541">
    <property type="entry name" value="KASH"/>
    <property type="match status" value="1"/>
</dbReference>
<evidence type="ECO:0000256" key="3">
    <source>
        <dbReference type="ARBA" id="ARBA00022737"/>
    </source>
</evidence>
<evidence type="ECO:0000256" key="8">
    <source>
        <dbReference type="PROSITE-ProRule" id="PRU00385"/>
    </source>
</evidence>
<feature type="topological domain" description="Perinuclear space" evidence="8">
    <location>
        <begin position="112"/>
        <end position="140"/>
    </location>
</feature>
<comment type="subcellular location">
    <subcellularLocation>
        <location evidence="7">Nucleus outer membrane</location>
        <topology evidence="7">Single-pass type IV membrane protein</topology>
    </subcellularLocation>
</comment>
<evidence type="ECO:0000259" key="10">
    <source>
        <dbReference type="PROSITE" id="PS51049"/>
    </source>
</evidence>
<keyword evidence="4 9" id="KW-1133">Transmembrane helix</keyword>
<accession>A0A7J6ALR5</accession>
<dbReference type="PANTHER" id="PTHR47535">
    <property type="entry name" value="MUSCLE-SPECIFIC PROTEIN 300 KDA, ISOFORM G"/>
    <property type="match status" value="1"/>
</dbReference>
<dbReference type="GO" id="GO:0034993">
    <property type="term" value="C:meiotic nuclear membrane microtubule tethering complex"/>
    <property type="evidence" value="ECO:0007669"/>
    <property type="project" value="TreeGrafter"/>
</dbReference>
<dbReference type="GO" id="GO:0005640">
    <property type="term" value="C:nuclear outer membrane"/>
    <property type="evidence" value="ECO:0007669"/>
    <property type="project" value="UniProtKB-SubCell"/>
</dbReference>
<dbReference type="InterPro" id="IPR057933">
    <property type="entry name" value="SYNE3_dom"/>
</dbReference>
<dbReference type="GO" id="GO:0051015">
    <property type="term" value="F:actin filament binding"/>
    <property type="evidence" value="ECO:0007669"/>
    <property type="project" value="TreeGrafter"/>
</dbReference>
<feature type="transmembrane region" description="Helical" evidence="9">
    <location>
        <begin position="84"/>
        <end position="109"/>
    </location>
</feature>
<keyword evidence="3" id="KW-0677">Repeat</keyword>
<keyword evidence="5 8" id="KW-0472">Membrane</keyword>
<dbReference type="InterPro" id="IPR052403">
    <property type="entry name" value="LINC-complex_assoc"/>
</dbReference>
<protein>
    <recommendedName>
        <fullName evidence="10">KASH domain-containing protein</fullName>
    </recommendedName>
</protein>
<dbReference type="InterPro" id="IPR012315">
    <property type="entry name" value="KASH"/>
</dbReference>
<gene>
    <name evidence="11" type="ORF">AMELA_G00119260</name>
</gene>
<sequence length="140" mass="16417">MYTLQGLRSAVPWGQAQFQQLLRSWQTDAQAEDVELEELRYRWMLYKSKLKDAERVKAHLRLQDEGVQQEELVRSRKQESCCGFLYRVCRVALPLQLLLLALLLFAFLLPMMDEGTSCSMSNNFARSFNIMLRYHGRPPT</sequence>
<dbReference type="EMBL" id="JAAGNN010000010">
    <property type="protein sequence ID" value="KAF4083660.1"/>
    <property type="molecule type" value="Genomic_DNA"/>
</dbReference>
<evidence type="ECO:0000256" key="9">
    <source>
        <dbReference type="SAM" id="Phobius"/>
    </source>
</evidence>
<keyword evidence="2 8" id="KW-0812">Transmembrane</keyword>
<feature type="topological domain" description="Cytoplasmic" evidence="8">
    <location>
        <begin position="1"/>
        <end position="90"/>
    </location>
</feature>
<evidence type="ECO:0000313" key="12">
    <source>
        <dbReference type="Proteomes" id="UP000593565"/>
    </source>
</evidence>
<comment type="caution">
    <text evidence="11">The sequence shown here is derived from an EMBL/GenBank/DDBJ whole genome shotgun (WGS) entry which is preliminary data.</text>
</comment>
<dbReference type="PROSITE" id="PS51049">
    <property type="entry name" value="KASH"/>
    <property type="match status" value="1"/>
</dbReference>
<proteinExistence type="inferred from homology"/>
<keyword evidence="6" id="KW-0539">Nucleus</keyword>
<name>A0A7J6ALR5_AMEME</name>